<evidence type="ECO:0000313" key="3">
    <source>
        <dbReference type="EMBL" id="SIT24887.1"/>
    </source>
</evidence>
<dbReference type="RefSeq" id="WP_076380405.1">
    <property type="nucleotide sequence ID" value="NZ_AP017422.1"/>
</dbReference>
<reference evidence="4" key="1">
    <citation type="submission" date="2017-01" db="EMBL/GenBank/DDBJ databases">
        <authorList>
            <person name="Varghese N."/>
            <person name="Submissions S."/>
        </authorList>
    </citation>
    <scope>NUCLEOTIDE SEQUENCE [LARGE SCALE GENOMIC DNA]</scope>
    <source>
        <strain evidence="4">DSM 21054</strain>
    </source>
</reference>
<evidence type="ECO:0000256" key="1">
    <source>
        <dbReference type="SAM" id="MobiDB-lite"/>
    </source>
</evidence>
<dbReference type="Gene3D" id="2.60.40.1120">
    <property type="entry name" value="Carboxypeptidase-like, regulatory domain"/>
    <property type="match status" value="1"/>
</dbReference>
<feature type="chain" id="PRO_5030022863" evidence="2">
    <location>
        <begin position="23"/>
        <end position="125"/>
    </location>
</feature>
<name>A0A173MF64_9BACT</name>
<accession>A0A173MF64</accession>
<dbReference type="KEGG" id="fln:FLA_2162"/>
<organism evidence="3 4">
    <name type="scientific">Filimonas lacunae</name>
    <dbReference type="NCBI Taxonomy" id="477680"/>
    <lineage>
        <taxon>Bacteria</taxon>
        <taxon>Pseudomonadati</taxon>
        <taxon>Bacteroidota</taxon>
        <taxon>Chitinophagia</taxon>
        <taxon>Chitinophagales</taxon>
        <taxon>Chitinophagaceae</taxon>
        <taxon>Filimonas</taxon>
    </lineage>
</organism>
<dbReference type="AlphaFoldDB" id="A0A173MF64"/>
<feature type="signal peptide" evidence="2">
    <location>
        <begin position="1"/>
        <end position="22"/>
    </location>
</feature>
<dbReference type="Pfam" id="PF13715">
    <property type="entry name" value="CarbopepD_reg_2"/>
    <property type="match status" value="1"/>
</dbReference>
<gene>
    <name evidence="3" type="ORF">SAMN05421788_106206</name>
</gene>
<proteinExistence type="predicted"/>
<dbReference type="EMBL" id="FTOR01000006">
    <property type="protein sequence ID" value="SIT24887.1"/>
    <property type="molecule type" value="Genomic_DNA"/>
</dbReference>
<keyword evidence="4" id="KW-1185">Reference proteome</keyword>
<evidence type="ECO:0000256" key="2">
    <source>
        <dbReference type="SAM" id="SignalP"/>
    </source>
</evidence>
<dbReference type="OrthoDB" id="1048862at2"/>
<dbReference type="Proteomes" id="UP000186917">
    <property type="component" value="Unassembled WGS sequence"/>
</dbReference>
<protein>
    <submittedName>
        <fullName evidence="3">Iron complex outermembrane recepter protein</fullName>
    </submittedName>
</protein>
<dbReference type="STRING" id="477680.SAMN05421788_106206"/>
<dbReference type="SUPFAM" id="SSF49464">
    <property type="entry name" value="Carboxypeptidase regulatory domain-like"/>
    <property type="match status" value="1"/>
</dbReference>
<keyword evidence="2" id="KW-0732">Signal</keyword>
<evidence type="ECO:0000313" key="4">
    <source>
        <dbReference type="Proteomes" id="UP000186917"/>
    </source>
</evidence>
<feature type="region of interest" description="Disordered" evidence="1">
    <location>
        <begin position="104"/>
        <end position="125"/>
    </location>
</feature>
<dbReference type="InterPro" id="IPR008969">
    <property type="entry name" value="CarboxyPept-like_regulatory"/>
</dbReference>
<sequence>MIRKYFLLLLLFSALFLHKNEAAGQSGKRTITGSVTNEGTPLEGVLVLIKGSSYFSGTQHDGVYYIPVADSATVLVFSLEGYQSKEVMLSDKDEYNIELKKKSPSLSEDNRITAATPKKTLYPHH</sequence>